<dbReference type="Proteomes" id="UP000887581">
    <property type="component" value="Unplaced"/>
</dbReference>
<dbReference type="GO" id="GO:0016192">
    <property type="term" value="P:vesicle-mediated transport"/>
    <property type="evidence" value="ECO:0007669"/>
    <property type="project" value="InterPro"/>
</dbReference>
<dbReference type="Gene3D" id="1.25.40.850">
    <property type="match status" value="1"/>
</dbReference>
<protein>
    <submittedName>
        <fullName evidence="4">Vacuolar protein sorting-associated protein 33B</fullName>
    </submittedName>
</protein>
<dbReference type="Gene3D" id="3.40.50.1910">
    <property type="match status" value="1"/>
</dbReference>
<dbReference type="PANTHER" id="PTHR11679">
    <property type="entry name" value="VESICLE PROTEIN SORTING-ASSOCIATED"/>
    <property type="match status" value="1"/>
</dbReference>
<sequence length="608" mass="68856">MADFDDFGLLAQMARRELIHLLESMPEMKDLAVEPSLMRPLDKIASMSVLQEHNCAHVQQFLYHSSLIWSEHSLRRVYIIRPTLAAAKCIADHILAEPERNYSVIFVPQRLYICEQEFERRGVFGMIDVLELDLPLISIDSHLFSLEHHEFTAATLVDHTFIHLRAVAKSLWQLQTLYGLIPIVYGVGEISAHVNKLMKKLHTELGEPRSSPDQPIGHLFLLDRSLDLTTVFLTGLTYESMVHDTFGISCGKVVFGEEVNKRMKGCTMNRGRITTLDNNDPIFSAVRNMHMTAVFPFLSAKAKSIQASYDKGSSLEQVKDMKEFVSNELRALKQQHKLLELHICACEAVLDKCKGISDRLSLEHALVSGNFDPSEVMAYLEDCMCAQHDQWQILMLACLWSVTQNGIPTKYFAQFRTQYLHAFGHENLAAFHFLGLQGLLIEHCTSQIPSVHNVTPKKSSAMSSSFSKPTFQFLARRMALLPGDIEPALDLRNPNQMRYVFSGVYTPVLCKIVGDTVNNGWNMQEMKTTFGDSVFCDQNSYTRASRPPDSRIRKAILVYFIGGVTYSEVAALTLLAQYNNLRIIIATTNIIHREKFMKEIANVAVTLF</sequence>
<feature type="coiled-coil region" evidence="2">
    <location>
        <begin position="315"/>
        <end position="342"/>
    </location>
</feature>
<dbReference type="InterPro" id="IPR027482">
    <property type="entry name" value="Sec1-like_dom2"/>
</dbReference>
<evidence type="ECO:0000313" key="3">
    <source>
        <dbReference type="Proteomes" id="UP000887581"/>
    </source>
</evidence>
<dbReference type="Gene3D" id="3.40.50.2060">
    <property type="match status" value="1"/>
</dbReference>
<dbReference type="InterPro" id="IPR043154">
    <property type="entry name" value="Sec-1-like_dom1"/>
</dbReference>
<dbReference type="AlphaFoldDB" id="A0A915PRY8"/>
<evidence type="ECO:0000256" key="2">
    <source>
        <dbReference type="SAM" id="Coils"/>
    </source>
</evidence>
<evidence type="ECO:0000256" key="1">
    <source>
        <dbReference type="ARBA" id="ARBA00009884"/>
    </source>
</evidence>
<dbReference type="InterPro" id="IPR001619">
    <property type="entry name" value="Sec1-like"/>
</dbReference>
<comment type="similarity">
    <text evidence="1">Belongs to the STXBP/unc-18/SEC1 family.</text>
</comment>
<keyword evidence="3" id="KW-1185">Reference proteome</keyword>
<dbReference type="SUPFAM" id="SSF56815">
    <property type="entry name" value="Sec1/munc18-like (SM) proteins"/>
    <property type="match status" value="1"/>
</dbReference>
<dbReference type="InterPro" id="IPR043155">
    <property type="entry name" value="VPS33_dom3b"/>
</dbReference>
<proteinExistence type="inferred from homology"/>
<dbReference type="Pfam" id="PF00995">
    <property type="entry name" value="Sec1"/>
    <property type="match status" value="1"/>
</dbReference>
<dbReference type="Gene3D" id="3.90.830.10">
    <property type="entry name" value="Syntaxin Binding Protein 1, Chain A, domain 2"/>
    <property type="match status" value="1"/>
</dbReference>
<dbReference type="InterPro" id="IPR036045">
    <property type="entry name" value="Sec1-like_sf"/>
</dbReference>
<evidence type="ECO:0000313" key="4">
    <source>
        <dbReference type="WBParaSite" id="sdigi.contig22.g1846.t1"/>
    </source>
</evidence>
<organism evidence="3 4">
    <name type="scientific">Setaria digitata</name>
    <dbReference type="NCBI Taxonomy" id="48799"/>
    <lineage>
        <taxon>Eukaryota</taxon>
        <taxon>Metazoa</taxon>
        <taxon>Ecdysozoa</taxon>
        <taxon>Nematoda</taxon>
        <taxon>Chromadorea</taxon>
        <taxon>Rhabditida</taxon>
        <taxon>Spirurina</taxon>
        <taxon>Spiruromorpha</taxon>
        <taxon>Filarioidea</taxon>
        <taxon>Setariidae</taxon>
        <taxon>Setaria</taxon>
    </lineage>
</organism>
<keyword evidence="2" id="KW-0175">Coiled coil</keyword>
<accession>A0A915PRY8</accession>
<dbReference type="WBParaSite" id="sdigi.contig22.g1846.t1">
    <property type="protein sequence ID" value="sdigi.contig22.g1846.t1"/>
    <property type="gene ID" value="sdigi.contig22.g1846"/>
</dbReference>
<name>A0A915PRY8_9BILA</name>
<dbReference type="InterPro" id="IPR043127">
    <property type="entry name" value="Sec-1-like_dom3a"/>
</dbReference>
<reference evidence="4" key="1">
    <citation type="submission" date="2022-11" db="UniProtKB">
        <authorList>
            <consortium name="WormBaseParasite"/>
        </authorList>
    </citation>
    <scope>IDENTIFICATION</scope>
</reference>